<organism evidence="10 11">
    <name type="scientific">Hyella patelloides LEGE 07179</name>
    <dbReference type="NCBI Taxonomy" id="945734"/>
    <lineage>
        <taxon>Bacteria</taxon>
        <taxon>Bacillati</taxon>
        <taxon>Cyanobacteriota</taxon>
        <taxon>Cyanophyceae</taxon>
        <taxon>Pleurocapsales</taxon>
        <taxon>Hyellaceae</taxon>
        <taxon>Hyella</taxon>
    </lineage>
</organism>
<accession>A0A563W4Z6</accession>
<evidence type="ECO:0000256" key="6">
    <source>
        <dbReference type="ARBA" id="ARBA00023136"/>
    </source>
</evidence>
<dbReference type="EMBL" id="CAACVJ010000699">
    <property type="protein sequence ID" value="VEP18779.1"/>
    <property type="molecule type" value="Genomic_DNA"/>
</dbReference>
<keyword evidence="5" id="KW-0793">Thylakoid</keyword>
<dbReference type="InterPro" id="IPR001297">
    <property type="entry name" value="PBS_linker_dom"/>
</dbReference>
<sequence>MEETILNNTFISPVIGRASELGVSFYEDSDRLELLSNADPEEKEILIRAIYRQILGNAYVMESERLAVPESQLKQGEIGVRGFIRQVAKSELYRSRFVENSPRYRTIELNFKHFLGRAPESYEEMQIHSQILDQNGYEADIDSYLDSDEYQNKYGENIVPYYSGYKTQTGKSVVGFSHLFQLLRGASSSDKNLMQGKYSRLNSSIITNTPSNVIPPSTANSYGGITNIQKLITDALKVNKPVATVAKTAVGTNGYDTFSLEQKNREQKAKIQQLKQKLAELSPLANIGAASLNKWQSKGVAGTSLTTNNLPSQVSSQEQIIADLEVKVADAQRLASFAETRLNKWRSKVFF</sequence>
<dbReference type="Gene3D" id="1.10.3130.20">
    <property type="entry name" value="Phycobilisome linker domain"/>
    <property type="match status" value="1"/>
</dbReference>
<dbReference type="GO" id="GO:0031676">
    <property type="term" value="C:plasma membrane-derived thylakoid membrane"/>
    <property type="evidence" value="ECO:0007669"/>
    <property type="project" value="UniProtKB-SubCell"/>
</dbReference>
<dbReference type="Pfam" id="PF00427">
    <property type="entry name" value="PBS_linker_poly"/>
    <property type="match status" value="1"/>
</dbReference>
<keyword evidence="2" id="KW-0602">Photosynthesis</keyword>
<evidence type="ECO:0000313" key="10">
    <source>
        <dbReference type="EMBL" id="VEP18779.1"/>
    </source>
</evidence>
<reference evidence="10 11" key="1">
    <citation type="submission" date="2019-01" db="EMBL/GenBank/DDBJ databases">
        <authorList>
            <person name="Brito A."/>
        </authorList>
    </citation>
    <scope>NUCLEOTIDE SEQUENCE [LARGE SCALE GENOMIC DNA]</scope>
    <source>
        <strain evidence="10">1</strain>
    </source>
</reference>
<dbReference type="OrthoDB" id="420396at2"/>
<evidence type="ECO:0000256" key="5">
    <source>
        <dbReference type="ARBA" id="ARBA00023078"/>
    </source>
</evidence>
<keyword evidence="4 7" id="KW-0605">Phycobilisome</keyword>
<dbReference type="GO" id="GO:0030089">
    <property type="term" value="C:phycobilisome"/>
    <property type="evidence" value="ECO:0007669"/>
    <property type="project" value="UniProtKB-UniRule"/>
</dbReference>
<evidence type="ECO:0000313" key="11">
    <source>
        <dbReference type="Proteomes" id="UP000320055"/>
    </source>
</evidence>
<dbReference type="PROSITE" id="PS51445">
    <property type="entry name" value="PBS_LINKER"/>
    <property type="match status" value="1"/>
</dbReference>
<evidence type="ECO:0000259" key="9">
    <source>
        <dbReference type="PROSITE" id="PS51445"/>
    </source>
</evidence>
<keyword evidence="6" id="KW-0472">Membrane</keyword>
<evidence type="ECO:0000256" key="4">
    <source>
        <dbReference type="ARBA" id="ARBA00022738"/>
    </source>
</evidence>
<evidence type="ECO:0000256" key="7">
    <source>
        <dbReference type="PROSITE-ProRule" id="PRU00775"/>
    </source>
</evidence>
<feature type="domain" description="PBS-linker" evidence="9">
    <location>
        <begin position="12"/>
        <end position="191"/>
    </location>
</feature>
<name>A0A563W4Z6_9CYAN</name>
<feature type="coiled-coil region" evidence="8">
    <location>
        <begin position="314"/>
        <end position="341"/>
    </location>
</feature>
<protein>
    <submittedName>
        <fullName evidence="10">Phycobilisome linker polypeptide</fullName>
    </submittedName>
</protein>
<evidence type="ECO:0000256" key="3">
    <source>
        <dbReference type="ARBA" id="ARBA00022549"/>
    </source>
</evidence>
<dbReference type="GO" id="GO:0015979">
    <property type="term" value="P:photosynthesis"/>
    <property type="evidence" value="ECO:0007669"/>
    <property type="project" value="UniProtKB-KW"/>
</dbReference>
<evidence type="ECO:0000256" key="1">
    <source>
        <dbReference type="ARBA" id="ARBA00004445"/>
    </source>
</evidence>
<comment type="similarity">
    <text evidence="7">Belongs to the phycobilisome linker protein family.</text>
</comment>
<dbReference type="InterPro" id="IPR038255">
    <property type="entry name" value="PBS_linker_sf"/>
</dbReference>
<keyword evidence="11" id="KW-1185">Reference proteome</keyword>
<gene>
    <name evidence="10" type="ORF">H1P_900003</name>
</gene>
<evidence type="ECO:0000256" key="2">
    <source>
        <dbReference type="ARBA" id="ARBA00022531"/>
    </source>
</evidence>
<dbReference type="Proteomes" id="UP000320055">
    <property type="component" value="Unassembled WGS sequence"/>
</dbReference>
<dbReference type="AlphaFoldDB" id="A0A563W4Z6"/>
<evidence type="ECO:0000256" key="8">
    <source>
        <dbReference type="SAM" id="Coils"/>
    </source>
</evidence>
<proteinExistence type="inferred from homology"/>
<comment type="subcellular location">
    <subcellularLocation>
        <location evidence="1">Cellular thylakoid membrane</location>
        <topology evidence="1">Peripheral membrane protein</topology>
        <orientation evidence="1">Cytoplasmic side</orientation>
    </subcellularLocation>
</comment>
<keyword evidence="8" id="KW-0175">Coiled coil</keyword>
<dbReference type="PANTHER" id="PTHR34011">
    <property type="entry name" value="PHYCOBILISOME 32.1 KDA LINKER POLYPEPTIDE, PHYCOCYANIN-ASSOCIATED, ROD 2-RELATED"/>
    <property type="match status" value="1"/>
</dbReference>
<dbReference type="PANTHER" id="PTHR34011:SF6">
    <property type="entry name" value="PHYCOBILIPROTEIN APCE"/>
    <property type="match status" value="1"/>
</dbReference>
<keyword evidence="3" id="KW-0042">Antenna complex</keyword>